<evidence type="ECO:0000256" key="8">
    <source>
        <dbReference type="ARBA" id="ARBA00048988"/>
    </source>
</evidence>
<dbReference type="Pfam" id="PF13361">
    <property type="entry name" value="UvrD_C"/>
    <property type="match status" value="1"/>
</dbReference>
<evidence type="ECO:0000313" key="13">
    <source>
        <dbReference type="Proteomes" id="UP000644660"/>
    </source>
</evidence>
<protein>
    <recommendedName>
        <fullName evidence="7">DNA 3'-5' helicase</fullName>
        <ecNumber evidence="7">5.6.2.4</ecNumber>
    </recommendedName>
</protein>
<dbReference type="SUPFAM" id="SSF52540">
    <property type="entry name" value="P-loop containing nucleoside triphosphate hydrolases"/>
    <property type="match status" value="1"/>
</dbReference>
<evidence type="ECO:0000256" key="6">
    <source>
        <dbReference type="ARBA" id="ARBA00034617"/>
    </source>
</evidence>
<keyword evidence="1 9" id="KW-0547">Nucleotide-binding</keyword>
<keyword evidence="13" id="KW-1185">Reference proteome</keyword>
<dbReference type="GeneID" id="64859701"/>
<dbReference type="PROSITE" id="PS51217">
    <property type="entry name" value="UVRD_HELICASE_CTER"/>
    <property type="match status" value="1"/>
</dbReference>
<comment type="catalytic activity">
    <reaction evidence="8">
        <text>ATP + H2O = ADP + phosphate + H(+)</text>
        <dbReference type="Rhea" id="RHEA:13065"/>
        <dbReference type="ChEBI" id="CHEBI:15377"/>
        <dbReference type="ChEBI" id="CHEBI:15378"/>
        <dbReference type="ChEBI" id="CHEBI:30616"/>
        <dbReference type="ChEBI" id="CHEBI:43474"/>
        <dbReference type="ChEBI" id="CHEBI:456216"/>
        <dbReference type="EC" id="5.6.2.4"/>
    </reaction>
</comment>
<dbReference type="GO" id="GO:0005524">
    <property type="term" value="F:ATP binding"/>
    <property type="evidence" value="ECO:0007669"/>
    <property type="project" value="UniProtKB-UniRule"/>
</dbReference>
<dbReference type="AlphaFoldDB" id="A0A8H2ZM07"/>
<dbReference type="PANTHER" id="PTHR11070:SF46">
    <property type="entry name" value="ATP-DEPENDENT DNA HELICASE HMI1, MITOCHONDRIAL"/>
    <property type="match status" value="1"/>
</dbReference>
<dbReference type="PROSITE" id="PS51198">
    <property type="entry name" value="UVRD_HELICASE_ATP_BIND"/>
    <property type="match status" value="1"/>
</dbReference>
<dbReference type="InterPro" id="IPR000212">
    <property type="entry name" value="DNA_helicase_UvrD/REP"/>
</dbReference>
<evidence type="ECO:0000313" key="12">
    <source>
        <dbReference type="EMBL" id="CAB4256612.1"/>
    </source>
</evidence>
<keyword evidence="4 9" id="KW-0067">ATP-binding</keyword>
<dbReference type="RefSeq" id="XP_041408456.1">
    <property type="nucleotide sequence ID" value="XM_041552522.1"/>
</dbReference>
<accession>A0A8H2ZM07</accession>
<comment type="caution">
    <text evidence="12">The sequence shown here is derived from an EMBL/GenBank/DDBJ whole genome shotgun (WGS) entry which is preliminary data.</text>
</comment>
<sequence>MNNELTPSQCTVLEYPYFPANTVKVIAGPGSGKTFTLLQKVHHLIKEQQIRQDEILILSLTNKAVDNIKAKLLGIFEIQNSSGIPQNDLQAIVDQIDIFTIHGLANKLVVEHEGIINIIEENGWRGLLKLVSSDFWSRRKISTPTTKNLEMLLKAYKNNNNTEEQSSSTLLNIIDIMESCKVLTNDDLILKASGYLALSGVVNEQSEFLDKIKNKYKVVLIDEFQDLYPMLLPLIKDVSFGKQLIMFGDTNQSIYNFLGSNQEVMRQLDNLHNFDVSKTLHLYDNFRSTPEIIATSKLISPRNLNKEKRQDLVIKPPSFVKPQIYQFNDDMDQMEFIVSEISKLVTSNVKLSDIAILSRTNNHLNVIAEYFQHYKIPYDKMLTQPDWLMDTRIQFLIDLIKVVVFARQSSQSLEDQNTILHRQSDFSVLITLSALKGIGSKSIQSLYTATMKAKLSLWDYILAIPQSQWPSGISNKNKIIDYTNQLTKLINDDTLWNTQSPLDILEIISSTAMDLDYAPLKNMSITDSKVFKSHLEDMLQIMKLCSLNKPSDLTLVEWFIESFFEKCTNLYQKEIQLESHGSGKINLSTIHSSKGLEYPVVMLLNSASDTFSMERNALYVGVTRARNLLYMININHKQFDTQWKDATLFKNQEFWKYYNNDLNRPTTNVPGVLAQNSSKYLHLNNKYGLRNYSTSSSYINKSLYKVLRCSLYKK</sequence>
<evidence type="ECO:0000256" key="5">
    <source>
        <dbReference type="ARBA" id="ARBA00023235"/>
    </source>
</evidence>
<organism evidence="12 13">
    <name type="scientific">Maudiozyma barnettii</name>
    <dbReference type="NCBI Taxonomy" id="61262"/>
    <lineage>
        <taxon>Eukaryota</taxon>
        <taxon>Fungi</taxon>
        <taxon>Dikarya</taxon>
        <taxon>Ascomycota</taxon>
        <taxon>Saccharomycotina</taxon>
        <taxon>Saccharomycetes</taxon>
        <taxon>Saccharomycetales</taxon>
        <taxon>Saccharomycetaceae</taxon>
        <taxon>Maudiozyma</taxon>
    </lineage>
</organism>
<keyword evidence="3 9" id="KW-0347">Helicase</keyword>
<dbReference type="EC" id="5.6.2.4" evidence="7"/>
<dbReference type="Gene3D" id="1.10.486.10">
    <property type="entry name" value="PCRA, domain 4"/>
    <property type="match status" value="1"/>
</dbReference>
<feature type="binding site" evidence="9">
    <location>
        <begin position="27"/>
        <end position="34"/>
    </location>
    <ligand>
        <name>ATP</name>
        <dbReference type="ChEBI" id="CHEBI:30616"/>
    </ligand>
</feature>
<dbReference type="CDD" id="cd17932">
    <property type="entry name" value="DEXQc_UvrD"/>
    <property type="match status" value="1"/>
</dbReference>
<evidence type="ECO:0000256" key="2">
    <source>
        <dbReference type="ARBA" id="ARBA00022801"/>
    </source>
</evidence>
<dbReference type="GO" id="GO:0003677">
    <property type="term" value="F:DNA binding"/>
    <property type="evidence" value="ECO:0007669"/>
    <property type="project" value="InterPro"/>
</dbReference>
<keyword evidence="5" id="KW-0413">Isomerase</keyword>
<dbReference type="GO" id="GO:0043138">
    <property type="term" value="F:3'-5' DNA helicase activity"/>
    <property type="evidence" value="ECO:0007669"/>
    <property type="project" value="UniProtKB-EC"/>
</dbReference>
<dbReference type="EMBL" id="CAEFZW010000010">
    <property type="protein sequence ID" value="CAB4256612.1"/>
    <property type="molecule type" value="Genomic_DNA"/>
</dbReference>
<dbReference type="GO" id="GO:0016787">
    <property type="term" value="F:hydrolase activity"/>
    <property type="evidence" value="ECO:0007669"/>
    <property type="project" value="UniProtKB-UniRule"/>
</dbReference>
<dbReference type="InterPro" id="IPR014017">
    <property type="entry name" value="DNA_helicase_UvrD-like_C"/>
</dbReference>
<dbReference type="Pfam" id="PF00580">
    <property type="entry name" value="UvrD-helicase"/>
    <property type="match status" value="1"/>
</dbReference>
<proteinExistence type="predicted"/>
<evidence type="ECO:0000256" key="9">
    <source>
        <dbReference type="PROSITE-ProRule" id="PRU00560"/>
    </source>
</evidence>
<comment type="catalytic activity">
    <reaction evidence="6">
        <text>Couples ATP hydrolysis with the unwinding of duplex DNA by translocating in the 3'-5' direction.</text>
        <dbReference type="EC" id="5.6.2.4"/>
    </reaction>
</comment>
<feature type="domain" description="UvrD-like helicase ATP-binding" evidence="10">
    <location>
        <begin position="6"/>
        <end position="289"/>
    </location>
</feature>
<gene>
    <name evidence="12" type="ORF">KABA2_10S03212</name>
</gene>
<evidence type="ECO:0000259" key="11">
    <source>
        <dbReference type="PROSITE" id="PS51217"/>
    </source>
</evidence>
<evidence type="ECO:0000256" key="7">
    <source>
        <dbReference type="ARBA" id="ARBA00034808"/>
    </source>
</evidence>
<dbReference type="InterPro" id="IPR027417">
    <property type="entry name" value="P-loop_NTPase"/>
</dbReference>
<reference evidence="12 13" key="1">
    <citation type="submission" date="2020-05" db="EMBL/GenBank/DDBJ databases">
        <authorList>
            <person name="Casaregola S."/>
            <person name="Devillers H."/>
            <person name="Grondin C."/>
        </authorList>
    </citation>
    <scope>NUCLEOTIDE SEQUENCE [LARGE SCALE GENOMIC DNA]</scope>
    <source>
        <strain evidence="12 13">CLIB 1767</strain>
    </source>
</reference>
<keyword evidence="2 9" id="KW-0378">Hydrolase</keyword>
<evidence type="ECO:0000259" key="10">
    <source>
        <dbReference type="PROSITE" id="PS51198"/>
    </source>
</evidence>
<dbReference type="PANTHER" id="PTHR11070">
    <property type="entry name" value="UVRD / RECB / PCRA DNA HELICASE FAMILY MEMBER"/>
    <property type="match status" value="1"/>
</dbReference>
<dbReference type="OrthoDB" id="1470711at2759"/>
<dbReference type="GO" id="GO:0000725">
    <property type="term" value="P:recombinational repair"/>
    <property type="evidence" value="ECO:0007669"/>
    <property type="project" value="TreeGrafter"/>
</dbReference>
<evidence type="ECO:0000256" key="1">
    <source>
        <dbReference type="ARBA" id="ARBA00022741"/>
    </source>
</evidence>
<name>A0A8H2ZM07_9SACH</name>
<evidence type="ECO:0000256" key="3">
    <source>
        <dbReference type="ARBA" id="ARBA00022806"/>
    </source>
</evidence>
<dbReference type="GO" id="GO:0005634">
    <property type="term" value="C:nucleus"/>
    <property type="evidence" value="ECO:0007669"/>
    <property type="project" value="TreeGrafter"/>
</dbReference>
<dbReference type="InterPro" id="IPR014016">
    <property type="entry name" value="UvrD-like_ATP-bd"/>
</dbReference>
<evidence type="ECO:0000256" key="4">
    <source>
        <dbReference type="ARBA" id="ARBA00022840"/>
    </source>
</evidence>
<dbReference type="Proteomes" id="UP000644660">
    <property type="component" value="Unassembled WGS sequence"/>
</dbReference>
<feature type="domain" description="UvrD-like helicase C-terminal" evidence="11">
    <location>
        <begin position="290"/>
        <end position="595"/>
    </location>
</feature>
<dbReference type="Gene3D" id="3.40.50.300">
    <property type="entry name" value="P-loop containing nucleotide triphosphate hydrolases"/>
    <property type="match status" value="2"/>
</dbReference>